<gene>
    <name evidence="2" type="ORF">FAK_00410</name>
</gene>
<dbReference type="Proteomes" id="UP001366166">
    <property type="component" value="Chromosome"/>
</dbReference>
<keyword evidence="1" id="KW-0472">Membrane</keyword>
<feature type="transmembrane region" description="Helical" evidence="1">
    <location>
        <begin position="42"/>
        <end position="65"/>
    </location>
</feature>
<keyword evidence="3" id="KW-1185">Reference proteome</keyword>
<reference evidence="3" key="1">
    <citation type="journal article" date="2023" name="Arch. Microbiol.">
        <title>Desulfoferula mesophilus gen. nov. sp. nov., a mesophilic sulfate-reducing bacterium isolated from a brackish lake sediment.</title>
        <authorList>
            <person name="Watanabe T."/>
            <person name="Yabe T."/>
            <person name="Tsuji J.M."/>
            <person name="Fukui M."/>
        </authorList>
    </citation>
    <scope>NUCLEOTIDE SEQUENCE [LARGE SCALE GENOMIC DNA]</scope>
    <source>
        <strain evidence="3">12FAK</strain>
    </source>
</reference>
<evidence type="ECO:0000313" key="2">
    <source>
        <dbReference type="EMBL" id="BEQ12975.1"/>
    </source>
</evidence>
<dbReference type="KEGG" id="dmp:FAK_00410"/>
<dbReference type="RefSeq" id="WP_338604082.1">
    <property type="nucleotide sequence ID" value="NZ_AP028679.1"/>
</dbReference>
<keyword evidence="1" id="KW-0812">Transmembrane</keyword>
<feature type="transmembrane region" description="Helical" evidence="1">
    <location>
        <begin position="71"/>
        <end position="91"/>
    </location>
</feature>
<organism evidence="2 3">
    <name type="scientific">Desulfoferula mesophila</name>
    <dbReference type="NCBI Taxonomy" id="3058419"/>
    <lineage>
        <taxon>Bacteria</taxon>
        <taxon>Pseudomonadati</taxon>
        <taxon>Thermodesulfobacteriota</taxon>
        <taxon>Desulfarculia</taxon>
        <taxon>Desulfarculales</taxon>
        <taxon>Desulfarculaceae</taxon>
        <taxon>Desulfoferula</taxon>
    </lineage>
</organism>
<feature type="transmembrane region" description="Helical" evidence="1">
    <location>
        <begin position="138"/>
        <end position="159"/>
    </location>
</feature>
<keyword evidence="1" id="KW-1133">Transmembrane helix</keyword>
<evidence type="ECO:0008006" key="4">
    <source>
        <dbReference type="Google" id="ProtNLM"/>
    </source>
</evidence>
<feature type="transmembrane region" description="Helical" evidence="1">
    <location>
        <begin position="103"/>
        <end position="126"/>
    </location>
</feature>
<dbReference type="AlphaFoldDB" id="A0AAU9E7R1"/>
<dbReference type="EMBL" id="AP028679">
    <property type="protein sequence ID" value="BEQ12975.1"/>
    <property type="molecule type" value="Genomic_DNA"/>
</dbReference>
<accession>A0AAU9E7R1</accession>
<feature type="transmembrane region" description="Helical" evidence="1">
    <location>
        <begin position="12"/>
        <end position="35"/>
    </location>
</feature>
<proteinExistence type="predicted"/>
<evidence type="ECO:0000256" key="1">
    <source>
        <dbReference type="SAM" id="Phobius"/>
    </source>
</evidence>
<sequence>MKHEAGRWPRALGTSAMGLLMAVLGTTAFTWWAVGPLRLEPLIVLVVSAGYRLPLVLGFVVVMFLGYVADLISGGVMGLSMVVFTLIYVICQLARLKLDIASWPFQMLSVGVLTVLAHLLTAGGVTLTVPSYVPPANLPLLLVAQALINALTAPLFFGLNEALVNMLARLWPAQRKATP</sequence>
<evidence type="ECO:0000313" key="3">
    <source>
        <dbReference type="Proteomes" id="UP001366166"/>
    </source>
</evidence>
<name>A0AAU9E7R1_9BACT</name>
<protein>
    <recommendedName>
        <fullName evidence="4">Rod shape-determining protein MreD</fullName>
    </recommendedName>
</protein>